<feature type="transmembrane region" description="Helical" evidence="1">
    <location>
        <begin position="46"/>
        <end position="67"/>
    </location>
</feature>
<keyword evidence="1" id="KW-0472">Membrane</keyword>
<evidence type="ECO:0000256" key="1">
    <source>
        <dbReference type="SAM" id="Phobius"/>
    </source>
</evidence>
<keyword evidence="1" id="KW-0812">Transmembrane</keyword>
<dbReference type="AlphaFoldDB" id="A0A8T8WS61"/>
<accession>A0A8T8WS61</accession>
<organism evidence="2 3">
    <name type="scientific">Aspergillus japonicus CBS 114.51</name>
    <dbReference type="NCBI Taxonomy" id="1448312"/>
    <lineage>
        <taxon>Eukaryota</taxon>
        <taxon>Fungi</taxon>
        <taxon>Dikarya</taxon>
        <taxon>Ascomycota</taxon>
        <taxon>Pezizomycotina</taxon>
        <taxon>Eurotiomycetes</taxon>
        <taxon>Eurotiomycetidae</taxon>
        <taxon>Eurotiales</taxon>
        <taxon>Aspergillaceae</taxon>
        <taxon>Aspergillus</taxon>
        <taxon>Aspergillus subgen. Circumdati</taxon>
    </lineage>
</organism>
<protein>
    <submittedName>
        <fullName evidence="2">Uncharacterized protein</fullName>
    </submittedName>
</protein>
<dbReference type="EMBL" id="KZ824830">
    <property type="protein sequence ID" value="RAH78169.1"/>
    <property type="molecule type" value="Genomic_DNA"/>
</dbReference>
<evidence type="ECO:0000313" key="3">
    <source>
        <dbReference type="Proteomes" id="UP000249497"/>
    </source>
</evidence>
<dbReference type="Proteomes" id="UP000249497">
    <property type="component" value="Unassembled WGS sequence"/>
</dbReference>
<dbReference type="GeneID" id="37170394"/>
<reference evidence="2 3" key="1">
    <citation type="submission" date="2018-02" db="EMBL/GenBank/DDBJ databases">
        <title>The genomes of Aspergillus section Nigri reveals drivers in fungal speciation.</title>
        <authorList>
            <consortium name="DOE Joint Genome Institute"/>
            <person name="Vesth T.C."/>
            <person name="Nybo J."/>
            <person name="Theobald S."/>
            <person name="Brandl J."/>
            <person name="Frisvad J.C."/>
            <person name="Nielsen K.F."/>
            <person name="Lyhne E.K."/>
            <person name="Kogle M.E."/>
            <person name="Kuo A."/>
            <person name="Riley R."/>
            <person name="Clum A."/>
            <person name="Nolan M."/>
            <person name="Lipzen A."/>
            <person name="Salamov A."/>
            <person name="Henrissat B."/>
            <person name="Wiebenga A."/>
            <person name="De vries R.P."/>
            <person name="Grigoriev I.V."/>
            <person name="Mortensen U.H."/>
            <person name="Andersen M.R."/>
            <person name="Baker S.E."/>
        </authorList>
    </citation>
    <scope>NUCLEOTIDE SEQUENCE [LARGE SCALE GENOMIC DNA]</scope>
    <source>
        <strain evidence="2 3">CBS 114.51</strain>
    </source>
</reference>
<evidence type="ECO:0000313" key="2">
    <source>
        <dbReference type="EMBL" id="RAH78169.1"/>
    </source>
</evidence>
<dbReference type="RefSeq" id="XP_025524063.1">
    <property type="nucleotide sequence ID" value="XM_025666702.1"/>
</dbReference>
<keyword evidence="1" id="KW-1133">Transmembrane helix</keyword>
<name>A0A8T8WS61_ASPJA</name>
<gene>
    <name evidence="2" type="ORF">BO86DRAFT_194956</name>
</gene>
<sequence>MARLLGFLYLSHRSNQRATVTGVQWLKFLFPENWSGIGESVVYYKGHLYLFLIMISCTILGVSYSVLEECKHTVMLMNWYPWKKSGEHVNIVTEGK</sequence>
<dbReference type="OrthoDB" id="10397832at2759"/>
<keyword evidence="3" id="KW-1185">Reference proteome</keyword>
<proteinExistence type="predicted"/>